<dbReference type="GO" id="GO:0003677">
    <property type="term" value="F:DNA binding"/>
    <property type="evidence" value="ECO:0007669"/>
    <property type="project" value="UniProtKB-KW"/>
</dbReference>
<dbReference type="Gene3D" id="3.30.565.10">
    <property type="entry name" value="Histidine kinase-like ATPase, C-terminal domain"/>
    <property type="match status" value="1"/>
</dbReference>
<dbReference type="EMBL" id="GL348715">
    <property type="protein sequence ID" value="EFH59939.1"/>
    <property type="molecule type" value="Genomic_DNA"/>
</dbReference>
<evidence type="ECO:0000256" key="2">
    <source>
        <dbReference type="ARBA" id="ARBA00001946"/>
    </source>
</evidence>
<organism evidence="8">
    <name type="scientific">Arabidopsis lyrata subsp. lyrata</name>
    <name type="common">Lyre-leaved rock-cress</name>
    <dbReference type="NCBI Taxonomy" id="81972"/>
    <lineage>
        <taxon>Eukaryota</taxon>
        <taxon>Viridiplantae</taxon>
        <taxon>Streptophyta</taxon>
        <taxon>Embryophyta</taxon>
        <taxon>Tracheophyta</taxon>
        <taxon>Spermatophyta</taxon>
        <taxon>Magnoliopsida</taxon>
        <taxon>eudicotyledons</taxon>
        <taxon>Gunneridae</taxon>
        <taxon>Pentapetalae</taxon>
        <taxon>rosids</taxon>
        <taxon>malvids</taxon>
        <taxon>Brassicales</taxon>
        <taxon>Brassicaceae</taxon>
        <taxon>Camelineae</taxon>
        <taxon>Arabidopsis</taxon>
    </lineage>
</organism>
<evidence type="ECO:0000256" key="6">
    <source>
        <dbReference type="ARBA" id="ARBA00023235"/>
    </source>
</evidence>
<dbReference type="GO" id="GO:0000712">
    <property type="term" value="P:resolution of meiotic recombination intermediates"/>
    <property type="evidence" value="ECO:0007669"/>
    <property type="project" value="TreeGrafter"/>
</dbReference>
<evidence type="ECO:0000256" key="1">
    <source>
        <dbReference type="ARBA" id="ARBA00000185"/>
    </source>
</evidence>
<dbReference type="HOGENOM" id="CLU_2253793_0_0_1"/>
<dbReference type="EC" id="5.6.2.2" evidence="3"/>
<dbReference type="GO" id="GO:0003918">
    <property type="term" value="F:DNA topoisomerase type II (double strand cut, ATP-hydrolyzing) activity"/>
    <property type="evidence" value="ECO:0007669"/>
    <property type="project" value="UniProtKB-EC"/>
</dbReference>
<sequence length="104" mass="12163">MLGDLSPIFQSLSSSHVSQYILARTSKDASYQKKCEGDHILLWPESYIRSVNKEICEGLWIYEDELMKKWYVFYSSGFLKILDELIMNLVDKKQIDPSMHLVKV</sequence>
<dbReference type="InterPro" id="IPR036890">
    <property type="entry name" value="HATPase_C_sf"/>
</dbReference>
<dbReference type="GO" id="GO:0005634">
    <property type="term" value="C:nucleus"/>
    <property type="evidence" value="ECO:0007669"/>
    <property type="project" value="TreeGrafter"/>
</dbReference>
<comment type="cofactor">
    <cofactor evidence="2">
        <name>Mg(2+)</name>
        <dbReference type="ChEBI" id="CHEBI:18420"/>
    </cofactor>
</comment>
<dbReference type="Gramene" id="scaffold_303289.1">
    <property type="protein sequence ID" value="scaffold_303289.1"/>
    <property type="gene ID" value="scaffold_303289.1"/>
</dbReference>
<dbReference type="STRING" id="81972.D7L8M0"/>
<keyword evidence="8" id="KW-1185">Reference proteome</keyword>
<evidence type="ECO:0000256" key="3">
    <source>
        <dbReference type="ARBA" id="ARBA00012895"/>
    </source>
</evidence>
<dbReference type="PANTHER" id="PTHR10169:SF38">
    <property type="entry name" value="DNA TOPOISOMERASE 2"/>
    <property type="match status" value="1"/>
</dbReference>
<evidence type="ECO:0000313" key="8">
    <source>
        <dbReference type="Proteomes" id="UP000008694"/>
    </source>
</evidence>
<accession>D7L8M0</accession>
<keyword evidence="6" id="KW-0413">Isomerase</keyword>
<name>D7L8M0_ARALL</name>
<dbReference type="GO" id="GO:0000819">
    <property type="term" value="P:sister chromatid segregation"/>
    <property type="evidence" value="ECO:0007669"/>
    <property type="project" value="TreeGrafter"/>
</dbReference>
<evidence type="ECO:0000256" key="5">
    <source>
        <dbReference type="ARBA" id="ARBA00023125"/>
    </source>
</evidence>
<reference evidence="8" key="1">
    <citation type="journal article" date="2011" name="Nat. Genet.">
        <title>The Arabidopsis lyrata genome sequence and the basis of rapid genome size change.</title>
        <authorList>
            <person name="Hu T.T."/>
            <person name="Pattyn P."/>
            <person name="Bakker E.G."/>
            <person name="Cao J."/>
            <person name="Cheng J.-F."/>
            <person name="Clark R.M."/>
            <person name="Fahlgren N."/>
            <person name="Fawcett J.A."/>
            <person name="Grimwood J."/>
            <person name="Gundlach H."/>
            <person name="Haberer G."/>
            <person name="Hollister J.D."/>
            <person name="Ossowski S."/>
            <person name="Ottilar R.P."/>
            <person name="Salamov A.A."/>
            <person name="Schneeberger K."/>
            <person name="Spannagl M."/>
            <person name="Wang X."/>
            <person name="Yang L."/>
            <person name="Nasrallah M.E."/>
            <person name="Bergelson J."/>
            <person name="Carrington J.C."/>
            <person name="Gaut B.S."/>
            <person name="Schmutz J."/>
            <person name="Mayer K.F.X."/>
            <person name="Van de Peer Y."/>
            <person name="Grigoriev I.V."/>
            <person name="Nordborg M."/>
            <person name="Weigel D."/>
            <person name="Guo Y.-L."/>
        </authorList>
    </citation>
    <scope>NUCLEOTIDE SEQUENCE [LARGE SCALE GENOMIC DNA]</scope>
    <source>
        <strain evidence="8">cv. MN47</strain>
    </source>
</reference>
<dbReference type="eggNOG" id="KOG0355">
    <property type="taxonomic scope" value="Eukaryota"/>
</dbReference>
<dbReference type="InterPro" id="IPR050634">
    <property type="entry name" value="DNA_Topoisomerase_II"/>
</dbReference>
<gene>
    <name evidence="7" type="ORF">ARALYDRAFT_899319</name>
</gene>
<evidence type="ECO:0000313" key="7">
    <source>
        <dbReference type="EMBL" id="EFH59939.1"/>
    </source>
</evidence>
<dbReference type="AlphaFoldDB" id="D7L8M0"/>
<protein>
    <recommendedName>
        <fullName evidence="3">DNA topoisomerase (ATP-hydrolyzing)</fullName>
        <ecNumber evidence="3">5.6.2.2</ecNumber>
    </recommendedName>
</protein>
<keyword evidence="5" id="KW-0238">DNA-binding</keyword>
<proteinExistence type="predicted"/>
<dbReference type="Proteomes" id="UP000008694">
    <property type="component" value="Unassembled WGS sequence"/>
</dbReference>
<evidence type="ECO:0000256" key="4">
    <source>
        <dbReference type="ARBA" id="ARBA00023029"/>
    </source>
</evidence>
<dbReference type="PANTHER" id="PTHR10169">
    <property type="entry name" value="DNA TOPOISOMERASE/GYRASE"/>
    <property type="match status" value="1"/>
</dbReference>
<comment type="catalytic activity">
    <reaction evidence="1">
        <text>ATP-dependent breakage, passage and rejoining of double-stranded DNA.</text>
        <dbReference type="EC" id="5.6.2.2"/>
    </reaction>
</comment>
<keyword evidence="4" id="KW-0799">Topoisomerase</keyword>